<keyword evidence="2" id="KW-1185">Reference proteome</keyword>
<protein>
    <submittedName>
        <fullName evidence="1">Uncharacterized protein</fullName>
    </submittedName>
</protein>
<evidence type="ECO:0000313" key="1">
    <source>
        <dbReference type="EMBL" id="BAL86151.1"/>
    </source>
</evidence>
<dbReference type="PATRIC" id="fig|512565.3.peg.935"/>
<reference evidence="1 2" key="1">
    <citation type="submission" date="2012-02" db="EMBL/GenBank/DDBJ databases">
        <title>Complete genome sequence of Actinoplanes missouriensis 431 (= NBRC 102363).</title>
        <authorList>
            <person name="Ohnishi Y."/>
            <person name="Ishikawa J."/>
            <person name="Sekine M."/>
            <person name="Hosoyama A."/>
            <person name="Harada T."/>
            <person name="Narita H."/>
            <person name="Hata T."/>
            <person name="Konno Y."/>
            <person name="Tutikane K."/>
            <person name="Fujita N."/>
            <person name="Horinouchi S."/>
            <person name="Hayakawa M."/>
        </authorList>
    </citation>
    <scope>NUCLEOTIDE SEQUENCE [LARGE SCALE GENOMIC DNA]</scope>
    <source>
        <strain evidence="2">ATCC 14538 / DSM 43046 / CBS 188.64 / JCM 3121 / NBRC 102363 / NCIMB 12654 / NRRL B-3342 / UNCC 431</strain>
    </source>
</reference>
<name>I0GZG4_ACTM4</name>
<organism evidence="1 2">
    <name type="scientific">Actinoplanes missouriensis (strain ATCC 14538 / DSM 43046 / CBS 188.64 / JCM 3121 / NBRC 102363 / NCIMB 12654 / NRRL B-3342 / UNCC 431)</name>
    <dbReference type="NCBI Taxonomy" id="512565"/>
    <lineage>
        <taxon>Bacteria</taxon>
        <taxon>Bacillati</taxon>
        <taxon>Actinomycetota</taxon>
        <taxon>Actinomycetes</taxon>
        <taxon>Micromonosporales</taxon>
        <taxon>Micromonosporaceae</taxon>
        <taxon>Actinoplanes</taxon>
    </lineage>
</organism>
<sequence>MQNSAVPFVVVWQSTPEAARLPAGSDPRTARRILRMRRAVALARADRAFGELVSSS</sequence>
<gene>
    <name evidence="1" type="ordered locus">AMIS_9310</name>
</gene>
<dbReference type="RefSeq" id="WP_014441048.1">
    <property type="nucleotide sequence ID" value="NC_017093.1"/>
</dbReference>
<dbReference type="HOGENOM" id="CLU_3003676_0_0_11"/>
<dbReference type="AlphaFoldDB" id="I0GZG4"/>
<dbReference type="Proteomes" id="UP000007882">
    <property type="component" value="Chromosome"/>
</dbReference>
<proteinExistence type="predicted"/>
<dbReference type="KEGG" id="ams:AMIS_9310"/>
<dbReference type="EMBL" id="AP012319">
    <property type="protein sequence ID" value="BAL86151.1"/>
    <property type="molecule type" value="Genomic_DNA"/>
</dbReference>
<evidence type="ECO:0000313" key="2">
    <source>
        <dbReference type="Proteomes" id="UP000007882"/>
    </source>
</evidence>
<accession>I0GZG4</accession>
<dbReference type="STRING" id="512565.AMIS_9310"/>